<evidence type="ECO:0000256" key="1">
    <source>
        <dbReference type="SAM" id="MobiDB-lite"/>
    </source>
</evidence>
<protein>
    <recommendedName>
        <fullName evidence="3">Permuted papain-like amidase YaeF/Yiix C92 family enzyme</fullName>
    </recommendedName>
</protein>
<proteinExistence type="predicted"/>
<dbReference type="InterPro" id="IPR038765">
    <property type="entry name" value="Papain-like_cys_pep_sf"/>
</dbReference>
<feature type="region of interest" description="Disordered" evidence="1">
    <location>
        <begin position="276"/>
        <end position="322"/>
    </location>
</feature>
<feature type="compositionally biased region" description="Basic and acidic residues" evidence="1">
    <location>
        <begin position="296"/>
        <end position="311"/>
    </location>
</feature>
<dbReference type="InterPro" id="IPR024453">
    <property type="entry name" value="Peptidase_C92"/>
</dbReference>
<dbReference type="EMBL" id="UOFN01000118">
    <property type="protein sequence ID" value="VAW79716.1"/>
    <property type="molecule type" value="Genomic_DNA"/>
</dbReference>
<dbReference type="Pfam" id="PF05708">
    <property type="entry name" value="Peptidase_C92"/>
    <property type="match status" value="1"/>
</dbReference>
<evidence type="ECO:0008006" key="3">
    <source>
        <dbReference type="Google" id="ProtNLM"/>
    </source>
</evidence>
<dbReference type="Gene3D" id="3.90.1720.10">
    <property type="entry name" value="endopeptidase domain like (from Nostoc punctiforme)"/>
    <property type="match status" value="1"/>
</dbReference>
<reference evidence="2" key="1">
    <citation type="submission" date="2018-06" db="EMBL/GenBank/DDBJ databases">
        <authorList>
            <person name="Zhirakovskaya E."/>
        </authorList>
    </citation>
    <scope>NUCLEOTIDE SEQUENCE</scope>
</reference>
<evidence type="ECO:0000313" key="2">
    <source>
        <dbReference type="EMBL" id="VAW79716.1"/>
    </source>
</evidence>
<gene>
    <name evidence="2" type="ORF">MNBD_GAMMA15-864</name>
</gene>
<sequence length="322" mass="36855">MVFNPAAWLGKKIVRWLTREHQQATPPLSDFERVRYEVRPCDVLLVEGRSRVSEIIRTITQSPWSHSALYIGRVHDIDDPALRERVRSFYNGDPNEQLVIEAWLGEGTVVNPLSKYQDDSLRICRPTGLTRQDSQQVLEFTLQHLGFDYDLRQLLDLARFLFPYSIIPRRWRSSLFEHNAGTPTRSVCSSMIAAAFASVKFPVLPVLEEKLDGSLRMIPRNSRMFTPRDFDYSPYFDIIKCPHLDFGKMPSYRELPWDKKGRVCNDDGECFVPTMQPEVQAEKDVAPPPDSVPEPDTDKEAKIDPVEKGGSEIDVSNTEKAG</sequence>
<name>A0A3B0ZGB3_9ZZZZ</name>
<dbReference type="SUPFAM" id="SSF54001">
    <property type="entry name" value="Cysteine proteinases"/>
    <property type="match status" value="1"/>
</dbReference>
<dbReference type="AlphaFoldDB" id="A0A3B0ZGB3"/>
<accession>A0A3B0ZGB3</accession>
<organism evidence="2">
    <name type="scientific">hydrothermal vent metagenome</name>
    <dbReference type="NCBI Taxonomy" id="652676"/>
    <lineage>
        <taxon>unclassified sequences</taxon>
        <taxon>metagenomes</taxon>
        <taxon>ecological metagenomes</taxon>
    </lineage>
</organism>